<evidence type="ECO:0000256" key="2">
    <source>
        <dbReference type="ARBA" id="ARBA00023015"/>
    </source>
</evidence>
<dbReference type="EMBL" id="BARV01018604">
    <property type="protein sequence ID" value="GAI21506.1"/>
    <property type="molecule type" value="Genomic_DNA"/>
</dbReference>
<dbReference type="Pfam" id="PF00196">
    <property type="entry name" value="GerE"/>
    <property type="match status" value="1"/>
</dbReference>
<dbReference type="PRINTS" id="PR00038">
    <property type="entry name" value="HTHLUXR"/>
</dbReference>
<dbReference type="InterPro" id="IPR001789">
    <property type="entry name" value="Sig_transdc_resp-reg_receiver"/>
</dbReference>
<accession>X1MU44</accession>
<keyword evidence="2" id="KW-0805">Transcription regulation</keyword>
<evidence type="ECO:0000259" key="6">
    <source>
        <dbReference type="PROSITE" id="PS50110"/>
    </source>
</evidence>
<dbReference type="SUPFAM" id="SSF46894">
    <property type="entry name" value="C-terminal effector domain of the bipartite response regulators"/>
    <property type="match status" value="1"/>
</dbReference>
<evidence type="ECO:0000256" key="3">
    <source>
        <dbReference type="ARBA" id="ARBA00023125"/>
    </source>
</evidence>
<comment type="caution">
    <text evidence="7">The sequence shown here is derived from an EMBL/GenBank/DDBJ whole genome shotgun (WGS) entry which is preliminary data.</text>
</comment>
<evidence type="ECO:0000259" key="5">
    <source>
        <dbReference type="PROSITE" id="PS50043"/>
    </source>
</evidence>
<dbReference type="GO" id="GO:0000160">
    <property type="term" value="P:phosphorelay signal transduction system"/>
    <property type="evidence" value="ECO:0007669"/>
    <property type="project" value="InterPro"/>
</dbReference>
<feature type="non-terminal residue" evidence="7">
    <location>
        <position position="1"/>
    </location>
</feature>
<dbReference type="SMART" id="SM00421">
    <property type="entry name" value="HTH_LUXR"/>
    <property type="match status" value="1"/>
</dbReference>
<dbReference type="InterPro" id="IPR039420">
    <property type="entry name" value="WalR-like"/>
</dbReference>
<organism evidence="7">
    <name type="scientific">marine sediment metagenome</name>
    <dbReference type="NCBI Taxonomy" id="412755"/>
    <lineage>
        <taxon>unclassified sequences</taxon>
        <taxon>metagenomes</taxon>
        <taxon>ecological metagenomes</taxon>
    </lineage>
</organism>
<sequence length="161" mass="17946">TMPDLNGVEAARQIVSEFPDVKIIALSMHSDSLFVTEMLRSGASGYLLKDCAFEELARAIRTVVAGKTYLSPSISGVVVDDYLHRLSKANFSGLEVLTYREREVLQLLAEGKSTKQIALKLHISVKTVETHRRQIMNRLDIHTVAELTKYAIRKGLTSLET</sequence>
<dbReference type="GO" id="GO:0003677">
    <property type="term" value="F:DNA binding"/>
    <property type="evidence" value="ECO:0007669"/>
    <property type="project" value="UniProtKB-KW"/>
</dbReference>
<dbReference type="Pfam" id="PF00072">
    <property type="entry name" value="Response_reg"/>
    <property type="match status" value="1"/>
</dbReference>
<evidence type="ECO:0008006" key="8">
    <source>
        <dbReference type="Google" id="ProtNLM"/>
    </source>
</evidence>
<name>X1MU44_9ZZZZ</name>
<dbReference type="CDD" id="cd06170">
    <property type="entry name" value="LuxR_C_like"/>
    <property type="match status" value="1"/>
</dbReference>
<dbReference type="PROSITE" id="PS50043">
    <property type="entry name" value="HTH_LUXR_2"/>
    <property type="match status" value="1"/>
</dbReference>
<keyword evidence="1" id="KW-0597">Phosphoprotein</keyword>
<evidence type="ECO:0000313" key="7">
    <source>
        <dbReference type="EMBL" id="GAI21506.1"/>
    </source>
</evidence>
<dbReference type="AlphaFoldDB" id="X1MU44"/>
<dbReference type="PROSITE" id="PS50110">
    <property type="entry name" value="RESPONSE_REGULATORY"/>
    <property type="match status" value="1"/>
</dbReference>
<proteinExistence type="predicted"/>
<evidence type="ECO:0000256" key="4">
    <source>
        <dbReference type="ARBA" id="ARBA00023163"/>
    </source>
</evidence>
<feature type="domain" description="Response regulatory" evidence="6">
    <location>
        <begin position="1"/>
        <end position="64"/>
    </location>
</feature>
<dbReference type="GO" id="GO:0006355">
    <property type="term" value="P:regulation of DNA-templated transcription"/>
    <property type="evidence" value="ECO:0007669"/>
    <property type="project" value="InterPro"/>
</dbReference>
<dbReference type="InterPro" id="IPR016032">
    <property type="entry name" value="Sig_transdc_resp-reg_C-effctor"/>
</dbReference>
<gene>
    <name evidence="7" type="ORF">S06H3_31418</name>
</gene>
<dbReference type="InterPro" id="IPR058245">
    <property type="entry name" value="NreC/VraR/RcsB-like_REC"/>
</dbReference>
<feature type="domain" description="HTH luxR-type" evidence="5">
    <location>
        <begin position="90"/>
        <end position="155"/>
    </location>
</feature>
<dbReference type="SUPFAM" id="SSF52172">
    <property type="entry name" value="CheY-like"/>
    <property type="match status" value="1"/>
</dbReference>
<evidence type="ECO:0000256" key="1">
    <source>
        <dbReference type="ARBA" id="ARBA00022553"/>
    </source>
</evidence>
<reference evidence="7" key="1">
    <citation type="journal article" date="2014" name="Front. Microbiol.">
        <title>High frequency of phylogenetically diverse reductive dehalogenase-homologous genes in deep subseafloor sedimentary metagenomes.</title>
        <authorList>
            <person name="Kawai M."/>
            <person name="Futagami T."/>
            <person name="Toyoda A."/>
            <person name="Takaki Y."/>
            <person name="Nishi S."/>
            <person name="Hori S."/>
            <person name="Arai W."/>
            <person name="Tsubouchi T."/>
            <person name="Morono Y."/>
            <person name="Uchiyama I."/>
            <person name="Ito T."/>
            <person name="Fujiyama A."/>
            <person name="Inagaki F."/>
            <person name="Takami H."/>
        </authorList>
    </citation>
    <scope>NUCLEOTIDE SEQUENCE</scope>
    <source>
        <strain evidence="7">Expedition CK06-06</strain>
    </source>
</reference>
<dbReference type="PANTHER" id="PTHR43214">
    <property type="entry name" value="TWO-COMPONENT RESPONSE REGULATOR"/>
    <property type="match status" value="1"/>
</dbReference>
<protein>
    <recommendedName>
        <fullName evidence="8">HTH luxR-type domain-containing protein</fullName>
    </recommendedName>
</protein>
<keyword evidence="3" id="KW-0238">DNA-binding</keyword>
<dbReference type="Gene3D" id="3.40.50.2300">
    <property type="match status" value="1"/>
</dbReference>
<keyword evidence="4" id="KW-0804">Transcription</keyword>
<dbReference type="InterPro" id="IPR000792">
    <property type="entry name" value="Tscrpt_reg_LuxR_C"/>
</dbReference>
<dbReference type="InterPro" id="IPR011006">
    <property type="entry name" value="CheY-like_superfamily"/>
</dbReference>
<dbReference type="PANTHER" id="PTHR43214:SF41">
    <property type="entry name" value="NITRATE_NITRITE RESPONSE REGULATOR PROTEIN NARP"/>
    <property type="match status" value="1"/>
</dbReference>
<dbReference type="CDD" id="cd17535">
    <property type="entry name" value="REC_NarL-like"/>
    <property type="match status" value="1"/>
</dbReference>